<evidence type="ECO:0000313" key="4">
    <source>
        <dbReference type="EMBL" id="GAA0251701.1"/>
    </source>
</evidence>
<evidence type="ECO:0000256" key="2">
    <source>
        <dbReference type="RuleBase" id="RU003749"/>
    </source>
</evidence>
<dbReference type="InterPro" id="IPR003658">
    <property type="entry name" value="Anti-sigma_ant"/>
</dbReference>
<dbReference type="Proteomes" id="UP001500416">
    <property type="component" value="Unassembled WGS sequence"/>
</dbReference>
<sequence length="121" mass="12387">MTEHTGLAVGTEVNGGIPLVRVSGSLDAGSGDPVAAELDAVFETGPESVVLDLCEVDFLGSAGIALLINARHRAARLGIPFAVVADRRAVLRPLQISQVDSALPLHPTVADAVAAVRLLST</sequence>
<feature type="domain" description="STAS" evidence="3">
    <location>
        <begin position="7"/>
        <end position="116"/>
    </location>
</feature>
<name>A0ABN0UIE3_9PSEU</name>
<dbReference type="NCBIfam" id="TIGR00377">
    <property type="entry name" value="ant_ant_sig"/>
    <property type="match status" value="1"/>
</dbReference>
<dbReference type="Pfam" id="PF01740">
    <property type="entry name" value="STAS"/>
    <property type="match status" value="1"/>
</dbReference>
<proteinExistence type="inferred from homology"/>
<organism evidence="4 5">
    <name type="scientific">Saccharothrix mutabilis subsp. mutabilis</name>
    <dbReference type="NCBI Taxonomy" id="66855"/>
    <lineage>
        <taxon>Bacteria</taxon>
        <taxon>Bacillati</taxon>
        <taxon>Actinomycetota</taxon>
        <taxon>Actinomycetes</taxon>
        <taxon>Pseudonocardiales</taxon>
        <taxon>Pseudonocardiaceae</taxon>
        <taxon>Saccharothrix</taxon>
    </lineage>
</organism>
<dbReference type="PANTHER" id="PTHR33495:SF2">
    <property type="entry name" value="ANTI-SIGMA FACTOR ANTAGONIST TM_1081-RELATED"/>
    <property type="match status" value="1"/>
</dbReference>
<reference evidence="4 5" key="1">
    <citation type="journal article" date="2019" name="Int. J. Syst. Evol. Microbiol.">
        <title>The Global Catalogue of Microorganisms (GCM) 10K type strain sequencing project: providing services to taxonomists for standard genome sequencing and annotation.</title>
        <authorList>
            <consortium name="The Broad Institute Genomics Platform"/>
            <consortium name="The Broad Institute Genome Sequencing Center for Infectious Disease"/>
            <person name="Wu L."/>
            <person name="Ma J."/>
        </authorList>
    </citation>
    <scope>NUCLEOTIDE SEQUENCE [LARGE SCALE GENOMIC DNA]</scope>
    <source>
        <strain evidence="4 5">JCM 3380</strain>
    </source>
</reference>
<gene>
    <name evidence="4" type="ORF">GCM10010492_60130</name>
</gene>
<dbReference type="RefSeq" id="WP_343937313.1">
    <property type="nucleotide sequence ID" value="NZ_BAAABU010000019.1"/>
</dbReference>
<dbReference type="Gene3D" id="3.30.750.24">
    <property type="entry name" value="STAS domain"/>
    <property type="match status" value="1"/>
</dbReference>
<dbReference type="SUPFAM" id="SSF52091">
    <property type="entry name" value="SpoIIaa-like"/>
    <property type="match status" value="1"/>
</dbReference>
<dbReference type="EMBL" id="BAAABU010000019">
    <property type="protein sequence ID" value="GAA0251701.1"/>
    <property type="molecule type" value="Genomic_DNA"/>
</dbReference>
<protein>
    <recommendedName>
        <fullName evidence="2">Anti-sigma factor antagonist</fullName>
    </recommendedName>
</protein>
<dbReference type="PROSITE" id="PS50801">
    <property type="entry name" value="STAS"/>
    <property type="match status" value="1"/>
</dbReference>
<keyword evidence="5" id="KW-1185">Reference proteome</keyword>
<dbReference type="InterPro" id="IPR002645">
    <property type="entry name" value="STAS_dom"/>
</dbReference>
<evidence type="ECO:0000256" key="1">
    <source>
        <dbReference type="ARBA" id="ARBA00009013"/>
    </source>
</evidence>
<dbReference type="CDD" id="cd07043">
    <property type="entry name" value="STAS_anti-anti-sigma_factors"/>
    <property type="match status" value="1"/>
</dbReference>
<evidence type="ECO:0000313" key="5">
    <source>
        <dbReference type="Proteomes" id="UP001500416"/>
    </source>
</evidence>
<dbReference type="PANTHER" id="PTHR33495">
    <property type="entry name" value="ANTI-SIGMA FACTOR ANTAGONIST TM_1081-RELATED-RELATED"/>
    <property type="match status" value="1"/>
</dbReference>
<accession>A0ABN0UIE3</accession>
<evidence type="ECO:0000259" key="3">
    <source>
        <dbReference type="PROSITE" id="PS50801"/>
    </source>
</evidence>
<dbReference type="InterPro" id="IPR036513">
    <property type="entry name" value="STAS_dom_sf"/>
</dbReference>
<comment type="similarity">
    <text evidence="1 2">Belongs to the anti-sigma-factor antagonist family.</text>
</comment>
<comment type="caution">
    <text evidence="4">The sequence shown here is derived from an EMBL/GenBank/DDBJ whole genome shotgun (WGS) entry which is preliminary data.</text>
</comment>